<feature type="region of interest" description="Disordered" evidence="1">
    <location>
        <begin position="1"/>
        <end position="23"/>
    </location>
</feature>
<dbReference type="AlphaFoldDB" id="A0A8R1IS70"/>
<proteinExistence type="predicted"/>
<name>A0A8R1IS70_CAEJA</name>
<evidence type="ECO:0000256" key="1">
    <source>
        <dbReference type="SAM" id="MobiDB-lite"/>
    </source>
</evidence>
<dbReference type="Proteomes" id="UP000005237">
    <property type="component" value="Unassembled WGS sequence"/>
</dbReference>
<accession>A0A8R1IS70</accession>
<sequence>MSGMSNGPERENPEEVRHFDNPSQHYGLATLLSSSVSSPKTVTSTLLTPIHQQVQLQFEQLGISLFYGVGRGEQLELCAE</sequence>
<organism evidence="2 3">
    <name type="scientific">Caenorhabditis japonica</name>
    <dbReference type="NCBI Taxonomy" id="281687"/>
    <lineage>
        <taxon>Eukaryota</taxon>
        <taxon>Metazoa</taxon>
        <taxon>Ecdysozoa</taxon>
        <taxon>Nematoda</taxon>
        <taxon>Chromadorea</taxon>
        <taxon>Rhabditida</taxon>
        <taxon>Rhabditina</taxon>
        <taxon>Rhabditomorpha</taxon>
        <taxon>Rhabditoidea</taxon>
        <taxon>Rhabditidae</taxon>
        <taxon>Peloderinae</taxon>
        <taxon>Caenorhabditis</taxon>
    </lineage>
</organism>
<reference evidence="3" key="1">
    <citation type="submission" date="2010-08" db="EMBL/GenBank/DDBJ databases">
        <authorList>
            <consortium name="Caenorhabditis japonica Sequencing Consortium"/>
            <person name="Wilson R.K."/>
        </authorList>
    </citation>
    <scope>NUCLEOTIDE SEQUENCE [LARGE SCALE GENOMIC DNA]</scope>
    <source>
        <strain evidence="3">DF5081</strain>
    </source>
</reference>
<feature type="compositionally biased region" description="Basic and acidic residues" evidence="1">
    <location>
        <begin position="8"/>
        <end position="20"/>
    </location>
</feature>
<protein>
    <submittedName>
        <fullName evidence="2">Uncharacterized protein</fullName>
    </submittedName>
</protein>
<dbReference type="EnsemblMetazoa" id="CJA37817.1">
    <property type="protein sequence ID" value="CJA37817.1"/>
    <property type="gene ID" value="WBGene00213664"/>
</dbReference>
<reference evidence="2" key="2">
    <citation type="submission" date="2022-06" db="UniProtKB">
        <authorList>
            <consortium name="EnsemblMetazoa"/>
        </authorList>
    </citation>
    <scope>IDENTIFICATION</scope>
    <source>
        <strain evidence="2">DF5081</strain>
    </source>
</reference>
<evidence type="ECO:0000313" key="3">
    <source>
        <dbReference type="Proteomes" id="UP000005237"/>
    </source>
</evidence>
<evidence type="ECO:0000313" key="2">
    <source>
        <dbReference type="EnsemblMetazoa" id="CJA37817.1"/>
    </source>
</evidence>
<keyword evidence="3" id="KW-1185">Reference proteome</keyword>